<sequence length="433" mass="46867">MKKTMCVVLALLLVVSSLAFAGGKAETAAVAADPNAPVTLTVWCWDPMFNIFAMNEAAKIYAVDHPNVKVNVVETPWNDLQQKLITSLSANATANLPDIILMQDNAIQKNVMTYPEAYVPLNGKIDLSQFAQFKVDVGTIDGKHYGVPFDNGATGTFLRRDIVEQAGLKVSDFNDITWERFIELGKIVKQKTGVAMISTVANEPDFPMLMLQSAGTWMFDESGKAFIKDNKVLKEALRITKEMVASGVCILVPDWNAYIATLNNGTVASTINGCWISGSIQAEKSQSGKWAVTNTPRFANIASSVNYSSQGGSGWMVMANSKNPDVAIDFLAKTFGGSVALYETILPASGAIATWLPAAKSPVYSTPIEFFGGQKIYEDLVNYAGKVPNVKYGVYNYEARDAIARALSEVMQGGDIDAALATAQKNVEFLMSE</sequence>
<protein>
    <submittedName>
        <fullName evidence="1">Lactose-binding protein</fullName>
    </submittedName>
</protein>
<reference evidence="1" key="1">
    <citation type="submission" date="2019-08" db="EMBL/GenBank/DDBJ databases">
        <authorList>
            <person name="Kucharzyk K."/>
            <person name="Murdoch R.W."/>
            <person name="Higgins S."/>
            <person name="Loffler F."/>
        </authorList>
    </citation>
    <scope>NUCLEOTIDE SEQUENCE</scope>
</reference>
<evidence type="ECO:0000313" key="1">
    <source>
        <dbReference type="EMBL" id="MPM09845.1"/>
    </source>
</evidence>
<comment type="caution">
    <text evidence="1">The sequence shown here is derived from an EMBL/GenBank/DDBJ whole genome shotgun (WGS) entry which is preliminary data.</text>
</comment>
<gene>
    <name evidence="1" type="primary">lacE_2</name>
    <name evidence="1" type="ORF">SDC9_56168</name>
</gene>
<dbReference type="Gene3D" id="3.40.190.10">
    <property type="entry name" value="Periplasmic binding protein-like II"/>
    <property type="match status" value="1"/>
</dbReference>
<name>A0A644X106_9ZZZZ</name>
<dbReference type="AlphaFoldDB" id="A0A644X106"/>
<dbReference type="InterPro" id="IPR006059">
    <property type="entry name" value="SBP"/>
</dbReference>
<organism evidence="1">
    <name type="scientific">bioreactor metagenome</name>
    <dbReference type="NCBI Taxonomy" id="1076179"/>
    <lineage>
        <taxon>unclassified sequences</taxon>
        <taxon>metagenomes</taxon>
        <taxon>ecological metagenomes</taxon>
    </lineage>
</organism>
<accession>A0A644X106</accession>
<proteinExistence type="predicted"/>
<dbReference type="Pfam" id="PF13416">
    <property type="entry name" value="SBP_bac_8"/>
    <property type="match status" value="1"/>
</dbReference>
<dbReference type="PANTHER" id="PTHR43649:SF32">
    <property type="entry name" value="SUGAR BINDING SECRETED PROTEIN"/>
    <property type="match status" value="1"/>
</dbReference>
<dbReference type="EMBL" id="VSSQ01001619">
    <property type="protein sequence ID" value="MPM09845.1"/>
    <property type="molecule type" value="Genomic_DNA"/>
</dbReference>
<dbReference type="SUPFAM" id="SSF53850">
    <property type="entry name" value="Periplasmic binding protein-like II"/>
    <property type="match status" value="1"/>
</dbReference>
<dbReference type="InterPro" id="IPR050490">
    <property type="entry name" value="Bact_solute-bd_prot1"/>
</dbReference>
<dbReference type="PANTHER" id="PTHR43649">
    <property type="entry name" value="ARABINOSE-BINDING PROTEIN-RELATED"/>
    <property type="match status" value="1"/>
</dbReference>